<reference evidence="1 2" key="1">
    <citation type="submission" date="2017-01" db="EMBL/GenBank/DDBJ databases">
        <title>The cable genome- insights into the physiology and evolution of filamentous bacteria capable of sulfide oxidation via long distance electron transfer.</title>
        <authorList>
            <person name="Schreiber L."/>
            <person name="Bjerg J.T."/>
            <person name="Boggild A."/>
            <person name="Van De Vossenberg J."/>
            <person name="Meysman F."/>
            <person name="Nielsen L.P."/>
            <person name="Schramm A."/>
            <person name="Kjeldsen K.U."/>
        </authorList>
    </citation>
    <scope>NUCLEOTIDE SEQUENCE [LARGE SCALE GENOMIC DNA]</scope>
    <source>
        <strain evidence="1">A3</strain>
    </source>
</reference>
<organism evidence="1 2">
    <name type="scientific">Candidatus Electrothrix marina</name>
    <dbReference type="NCBI Taxonomy" id="1859130"/>
    <lineage>
        <taxon>Bacteria</taxon>
        <taxon>Pseudomonadati</taxon>
        <taxon>Thermodesulfobacteriota</taxon>
        <taxon>Desulfobulbia</taxon>
        <taxon>Desulfobulbales</taxon>
        <taxon>Desulfobulbaceae</taxon>
        <taxon>Candidatus Electrothrix</taxon>
    </lineage>
</organism>
<accession>A0A444JAA8</accession>
<comment type="caution">
    <text evidence="1">The sequence shown here is derived from an EMBL/GenBank/DDBJ whole genome shotgun (WGS) entry which is preliminary data.</text>
</comment>
<evidence type="ECO:0000313" key="2">
    <source>
        <dbReference type="Proteomes" id="UP000287615"/>
    </source>
</evidence>
<sequence>MVLQVLIQRLIIRECSHHKIIRPIVRGKAGKRVEFGAKLSVSMVDGLAFVDHIGWDAFNEGTDLQEQVESYKRRNGYYPASCAG</sequence>
<name>A0A444JAA8_9BACT</name>
<evidence type="ECO:0008006" key="3">
    <source>
        <dbReference type="Google" id="ProtNLM"/>
    </source>
</evidence>
<evidence type="ECO:0000313" key="1">
    <source>
        <dbReference type="EMBL" id="RWX49994.1"/>
    </source>
</evidence>
<dbReference type="AlphaFoldDB" id="A0A444JAA8"/>
<dbReference type="Proteomes" id="UP000287615">
    <property type="component" value="Unassembled WGS sequence"/>
</dbReference>
<proteinExistence type="predicted"/>
<protein>
    <recommendedName>
        <fullName evidence="3">Transposase DDE domain-containing protein</fullName>
    </recommendedName>
</protein>
<gene>
    <name evidence="1" type="ORF">VU00_11713</name>
</gene>
<dbReference type="EMBL" id="MTKR01000171">
    <property type="protein sequence ID" value="RWX49994.1"/>
    <property type="molecule type" value="Genomic_DNA"/>
</dbReference>